<name>A0A4V1P551_9BRAD</name>
<dbReference type="GO" id="GO:0016787">
    <property type="term" value="F:hydrolase activity"/>
    <property type="evidence" value="ECO:0007669"/>
    <property type="project" value="UniProtKB-KW"/>
</dbReference>
<protein>
    <submittedName>
        <fullName evidence="3">Alpha/beta hydrolase</fullName>
    </submittedName>
</protein>
<evidence type="ECO:0000259" key="2">
    <source>
        <dbReference type="Pfam" id="PF00561"/>
    </source>
</evidence>
<keyword evidence="3" id="KW-0378">Hydrolase</keyword>
<dbReference type="EMBL" id="MZXW01000032">
    <property type="protein sequence ID" value="RXT42889.1"/>
    <property type="molecule type" value="Genomic_DNA"/>
</dbReference>
<keyword evidence="1" id="KW-0472">Membrane</keyword>
<dbReference type="PRINTS" id="PR00111">
    <property type="entry name" value="ABHYDROLASE"/>
</dbReference>
<dbReference type="SUPFAM" id="SSF53474">
    <property type="entry name" value="alpha/beta-Hydrolases"/>
    <property type="match status" value="1"/>
</dbReference>
<dbReference type="PANTHER" id="PTHR43433">
    <property type="entry name" value="HYDROLASE, ALPHA/BETA FOLD FAMILY PROTEIN"/>
    <property type="match status" value="1"/>
</dbReference>
<comment type="caution">
    <text evidence="3">The sequence shown here is derived from an EMBL/GenBank/DDBJ whole genome shotgun (WGS) entry which is preliminary data.</text>
</comment>
<evidence type="ECO:0000313" key="3">
    <source>
        <dbReference type="EMBL" id="RXT42889.1"/>
    </source>
</evidence>
<keyword evidence="4" id="KW-1185">Reference proteome</keyword>
<dbReference type="InterPro" id="IPR050471">
    <property type="entry name" value="AB_hydrolase"/>
</dbReference>
<dbReference type="PANTHER" id="PTHR43433:SF10">
    <property type="entry name" value="AB HYDROLASE-1 DOMAIN-CONTAINING PROTEIN"/>
    <property type="match status" value="1"/>
</dbReference>
<sequence length="319" mass="34921">MSITETVLLIILVGLVVLILGNIAFQVAAERKNPPVGVFTVCDGVRLHYIERGDAAAPCVVLFHGNGTMIQDLVLSGLVDRLAQNYRVVCFDRPGFGYSDRPRTRIWTATTQAALFAKALDQLGVRNPVVLGHSWGTLVAIALALRSGYAVSGLVLVSGYYFPTYRVDFWLMSAPAMPLLGDLMRYTISPFISWAIMPKLMRTLFAPRAIPPEFKNEFPISLALRPKQLRAAAEESAFLIPAAAQLQLQYRGIRCPVRIVHGKADRLIEADQSRRLHEALPRSLLHLVEDAGHMVTYADTPGIADAVAALALPAPVRTA</sequence>
<evidence type="ECO:0000256" key="1">
    <source>
        <dbReference type="SAM" id="Phobius"/>
    </source>
</evidence>
<dbReference type="RefSeq" id="WP_129272886.1">
    <property type="nucleotide sequence ID" value="NZ_MZXW01000032.1"/>
</dbReference>
<dbReference type="Pfam" id="PF00561">
    <property type="entry name" value="Abhydrolase_1"/>
    <property type="match status" value="1"/>
</dbReference>
<evidence type="ECO:0000313" key="4">
    <source>
        <dbReference type="Proteomes" id="UP000290819"/>
    </source>
</evidence>
<proteinExistence type="predicted"/>
<dbReference type="OrthoDB" id="9815441at2"/>
<keyword evidence="1" id="KW-1133">Transmembrane helix</keyword>
<feature type="domain" description="AB hydrolase-1" evidence="2">
    <location>
        <begin position="58"/>
        <end position="295"/>
    </location>
</feature>
<organism evidence="3 4">
    <name type="scientific">Bradyrhizobium betae</name>
    <dbReference type="NCBI Taxonomy" id="244734"/>
    <lineage>
        <taxon>Bacteria</taxon>
        <taxon>Pseudomonadati</taxon>
        <taxon>Pseudomonadota</taxon>
        <taxon>Alphaproteobacteria</taxon>
        <taxon>Hyphomicrobiales</taxon>
        <taxon>Nitrobacteraceae</taxon>
        <taxon>Bradyrhizobium</taxon>
    </lineage>
</organism>
<dbReference type="InterPro" id="IPR029058">
    <property type="entry name" value="AB_hydrolase_fold"/>
</dbReference>
<gene>
    <name evidence="3" type="ORF">B5V03_23965</name>
</gene>
<dbReference type="InterPro" id="IPR000073">
    <property type="entry name" value="AB_hydrolase_1"/>
</dbReference>
<dbReference type="Proteomes" id="UP000290819">
    <property type="component" value="Unassembled WGS sequence"/>
</dbReference>
<dbReference type="AlphaFoldDB" id="A0A4V1P551"/>
<feature type="transmembrane region" description="Helical" evidence="1">
    <location>
        <begin position="6"/>
        <end position="25"/>
    </location>
</feature>
<accession>A0A4V1P551</accession>
<keyword evidence="1" id="KW-0812">Transmembrane</keyword>
<dbReference type="Gene3D" id="3.40.50.1820">
    <property type="entry name" value="alpha/beta hydrolase"/>
    <property type="match status" value="1"/>
</dbReference>
<reference evidence="3 4" key="1">
    <citation type="submission" date="2017-03" db="EMBL/GenBank/DDBJ databases">
        <authorList>
            <person name="Safronova V.I."/>
            <person name="Sazanova A.L."/>
            <person name="Chirak E.R."/>
        </authorList>
    </citation>
    <scope>NUCLEOTIDE SEQUENCE [LARGE SCALE GENOMIC DNA]</scope>
    <source>
        <strain evidence="3 4">Opo-243</strain>
    </source>
</reference>